<keyword evidence="7" id="KW-1185">Reference proteome</keyword>
<dbReference type="GO" id="GO:0050660">
    <property type="term" value="F:flavin adenine dinucleotide binding"/>
    <property type="evidence" value="ECO:0007669"/>
    <property type="project" value="InterPro"/>
</dbReference>
<dbReference type="Gene3D" id="3.30.9.10">
    <property type="entry name" value="D-Amino Acid Oxidase, subunit A, domain 2"/>
    <property type="match status" value="1"/>
</dbReference>
<dbReference type="Gene3D" id="3.50.50.60">
    <property type="entry name" value="FAD/NAD(P)-binding domain"/>
    <property type="match status" value="1"/>
</dbReference>
<comment type="caution">
    <text evidence="6">The sequence shown here is derived from an EMBL/GenBank/DDBJ whole genome shotgun (WGS) entry which is preliminary data.</text>
</comment>
<organism evidence="6 7">
    <name type="scientific">Rhodococcus wratislaviensis NBRC 100605</name>
    <dbReference type="NCBI Taxonomy" id="1219028"/>
    <lineage>
        <taxon>Bacteria</taxon>
        <taxon>Bacillati</taxon>
        <taxon>Actinomycetota</taxon>
        <taxon>Actinomycetes</taxon>
        <taxon>Mycobacteriales</taxon>
        <taxon>Nocardiaceae</taxon>
        <taxon>Rhodococcus</taxon>
    </lineage>
</organism>
<comment type="cofactor">
    <cofactor evidence="1">
        <name>FAD</name>
        <dbReference type="ChEBI" id="CHEBI:57692"/>
    </cofactor>
</comment>
<dbReference type="PANTHER" id="PTHR10961">
    <property type="entry name" value="PEROXISOMAL SARCOSINE OXIDASE"/>
    <property type="match status" value="1"/>
</dbReference>
<dbReference type="EMBL" id="BAWF01000031">
    <property type="protein sequence ID" value="GAF46427.1"/>
    <property type="molecule type" value="Genomic_DNA"/>
</dbReference>
<gene>
    <name evidence="6" type="ORF">RW1_031_00080</name>
</gene>
<dbReference type="AlphaFoldDB" id="X0Q5A3"/>
<evidence type="ECO:0000256" key="3">
    <source>
        <dbReference type="ARBA" id="ARBA00022827"/>
    </source>
</evidence>
<dbReference type="SUPFAM" id="SSF51905">
    <property type="entry name" value="FAD/NAD(P)-binding domain"/>
    <property type="match status" value="1"/>
</dbReference>
<dbReference type="GO" id="GO:0008115">
    <property type="term" value="F:sarcosine oxidase activity"/>
    <property type="evidence" value="ECO:0007669"/>
    <property type="project" value="TreeGrafter"/>
</dbReference>
<keyword evidence="4" id="KW-0560">Oxidoreductase</keyword>
<reference evidence="6 7" key="1">
    <citation type="submission" date="2014-02" db="EMBL/GenBank/DDBJ databases">
        <title>Whole genome shotgun sequence of Rhodococcus wratislaviensis NBRC 100605.</title>
        <authorList>
            <person name="Hosoyama A."/>
            <person name="Tsuchikane K."/>
            <person name="Yoshida I."/>
            <person name="Ohji S."/>
            <person name="Ichikawa N."/>
            <person name="Yamazoe A."/>
            <person name="Fujita N."/>
        </authorList>
    </citation>
    <scope>NUCLEOTIDE SEQUENCE [LARGE SCALE GENOMIC DNA]</scope>
    <source>
        <strain evidence="6 7">NBRC 100605</strain>
    </source>
</reference>
<dbReference type="NCBIfam" id="NF008425">
    <property type="entry name" value="PRK11259.1"/>
    <property type="match status" value="1"/>
</dbReference>
<protein>
    <submittedName>
        <fullName evidence="6">Putative sarcosine oxidase</fullName>
    </submittedName>
</protein>
<keyword evidence="2" id="KW-0285">Flavoprotein</keyword>
<accession>X0Q5A3</accession>
<dbReference type="Proteomes" id="UP000019491">
    <property type="component" value="Unassembled WGS sequence"/>
</dbReference>
<keyword evidence="3" id="KW-0274">FAD</keyword>
<name>X0Q5A3_RHOWR</name>
<evidence type="ECO:0000256" key="1">
    <source>
        <dbReference type="ARBA" id="ARBA00001974"/>
    </source>
</evidence>
<dbReference type="PANTHER" id="PTHR10961:SF7">
    <property type="entry name" value="FAD DEPENDENT OXIDOREDUCTASE DOMAIN-CONTAINING PROTEIN"/>
    <property type="match status" value="1"/>
</dbReference>
<dbReference type="Pfam" id="PF01266">
    <property type="entry name" value="DAO"/>
    <property type="match status" value="1"/>
</dbReference>
<sequence>MEITSSRQPRVGVVGVGTMGSQVLHQLAARGIRATGFERFEIGHDRGAAGGETRIFRIAYKEGGMYVPLLRRARRAWQELGAQAGINLLEPVGALTVGDRDDPDVRTVTEVAEQWGLDLDQLDAQSAAHRFPQHRLLDGDVMLLDREGGLLHPARAICETVKLAQRAGAEVRTGSVVEELVENEYGVTIRYRRGGEVATATFDQVIVCTGPWITQNVPALRSEVEVRRVALCWFCPDKPRHWTPSRFPVGIRRSGGSNRFSFFPDVGGGVKINLHVDKTVVEDPDQLDGSVPEAYVDEVSTVVARCMNGLSPRPSALHTYMEGYTADNHGIIGRLPDTPSVLAMGGFSGHGFKLAPVFAGSAVDLLLTGATDLPIDHLSLSRFATADRPGV</sequence>
<evidence type="ECO:0000259" key="5">
    <source>
        <dbReference type="Pfam" id="PF01266"/>
    </source>
</evidence>
<evidence type="ECO:0000256" key="4">
    <source>
        <dbReference type="ARBA" id="ARBA00023002"/>
    </source>
</evidence>
<proteinExistence type="predicted"/>
<dbReference type="InterPro" id="IPR036188">
    <property type="entry name" value="FAD/NAD-bd_sf"/>
</dbReference>
<evidence type="ECO:0000313" key="7">
    <source>
        <dbReference type="Proteomes" id="UP000019491"/>
    </source>
</evidence>
<dbReference type="InterPro" id="IPR045170">
    <property type="entry name" value="MTOX"/>
</dbReference>
<evidence type="ECO:0000256" key="2">
    <source>
        <dbReference type="ARBA" id="ARBA00022630"/>
    </source>
</evidence>
<feature type="domain" description="FAD dependent oxidoreductase" evidence="5">
    <location>
        <begin position="11"/>
        <end position="360"/>
    </location>
</feature>
<evidence type="ECO:0000313" key="6">
    <source>
        <dbReference type="EMBL" id="GAF46427.1"/>
    </source>
</evidence>
<dbReference type="InterPro" id="IPR006076">
    <property type="entry name" value="FAD-dep_OxRdtase"/>
</dbReference>